<dbReference type="InterPro" id="IPR000160">
    <property type="entry name" value="GGDEF_dom"/>
</dbReference>
<keyword evidence="4" id="KW-0472">Membrane</keyword>
<evidence type="ECO:0000256" key="3">
    <source>
        <dbReference type="ARBA" id="ARBA00034247"/>
    </source>
</evidence>
<evidence type="ECO:0000259" key="5">
    <source>
        <dbReference type="PROSITE" id="PS50887"/>
    </source>
</evidence>
<evidence type="ECO:0000313" key="7">
    <source>
        <dbReference type="Proteomes" id="UP001169760"/>
    </source>
</evidence>
<gene>
    <name evidence="6" type="ORF">Q4521_07735</name>
</gene>
<feature type="transmembrane region" description="Helical" evidence="4">
    <location>
        <begin position="222"/>
        <end position="241"/>
    </location>
</feature>
<dbReference type="InterPro" id="IPR050469">
    <property type="entry name" value="Diguanylate_Cyclase"/>
</dbReference>
<accession>A0AAW7X3S6</accession>
<evidence type="ECO:0000256" key="4">
    <source>
        <dbReference type="SAM" id="Phobius"/>
    </source>
</evidence>
<organism evidence="6 7">
    <name type="scientific">Saccharophagus degradans</name>
    <dbReference type="NCBI Taxonomy" id="86304"/>
    <lineage>
        <taxon>Bacteria</taxon>
        <taxon>Pseudomonadati</taxon>
        <taxon>Pseudomonadota</taxon>
        <taxon>Gammaproteobacteria</taxon>
        <taxon>Cellvibrionales</taxon>
        <taxon>Cellvibrionaceae</taxon>
        <taxon>Saccharophagus</taxon>
    </lineage>
</organism>
<dbReference type="InterPro" id="IPR029787">
    <property type="entry name" value="Nucleotide_cyclase"/>
</dbReference>
<evidence type="ECO:0000313" key="6">
    <source>
        <dbReference type="EMBL" id="MDO6422361.1"/>
    </source>
</evidence>
<keyword evidence="4" id="KW-0812">Transmembrane</keyword>
<dbReference type="PANTHER" id="PTHR45138:SF9">
    <property type="entry name" value="DIGUANYLATE CYCLASE DGCM-RELATED"/>
    <property type="match status" value="1"/>
</dbReference>
<dbReference type="Proteomes" id="UP001169760">
    <property type="component" value="Unassembled WGS sequence"/>
</dbReference>
<dbReference type="Pfam" id="PF00990">
    <property type="entry name" value="GGDEF"/>
    <property type="match status" value="1"/>
</dbReference>
<keyword evidence="6" id="KW-0548">Nucleotidyltransferase</keyword>
<keyword evidence="4" id="KW-1133">Transmembrane helix</keyword>
<dbReference type="SMART" id="SM00267">
    <property type="entry name" value="GGDEF"/>
    <property type="match status" value="1"/>
</dbReference>
<proteinExistence type="predicted"/>
<keyword evidence="6" id="KW-0808">Transferase</keyword>
<dbReference type="EC" id="2.7.7.65" evidence="2"/>
<feature type="domain" description="GGDEF" evidence="5">
    <location>
        <begin position="308"/>
        <end position="436"/>
    </location>
</feature>
<reference evidence="6" key="1">
    <citation type="submission" date="2023-07" db="EMBL/GenBank/DDBJ databases">
        <title>Genome content predicts the carbon catabolic preferences of heterotrophic bacteria.</title>
        <authorList>
            <person name="Gralka M."/>
        </authorList>
    </citation>
    <scope>NUCLEOTIDE SEQUENCE</scope>
    <source>
        <strain evidence="6">I3M17_2</strain>
    </source>
</reference>
<dbReference type="EMBL" id="JAUOPB010000005">
    <property type="protein sequence ID" value="MDO6422361.1"/>
    <property type="molecule type" value="Genomic_DNA"/>
</dbReference>
<comment type="caution">
    <text evidence="6">The sequence shown here is derived from an EMBL/GenBank/DDBJ whole genome shotgun (WGS) entry which is preliminary data.</text>
</comment>
<dbReference type="PROSITE" id="PS50887">
    <property type="entry name" value="GGDEF"/>
    <property type="match status" value="1"/>
</dbReference>
<comment type="cofactor">
    <cofactor evidence="1">
        <name>Mg(2+)</name>
        <dbReference type="ChEBI" id="CHEBI:18420"/>
    </cofactor>
</comment>
<comment type="catalytic activity">
    <reaction evidence="3">
        <text>2 GTP = 3',3'-c-di-GMP + 2 diphosphate</text>
        <dbReference type="Rhea" id="RHEA:24898"/>
        <dbReference type="ChEBI" id="CHEBI:33019"/>
        <dbReference type="ChEBI" id="CHEBI:37565"/>
        <dbReference type="ChEBI" id="CHEBI:58805"/>
        <dbReference type="EC" id="2.7.7.65"/>
    </reaction>
</comment>
<dbReference type="NCBIfam" id="TIGR00254">
    <property type="entry name" value="GGDEF"/>
    <property type="match status" value="1"/>
</dbReference>
<sequence length="443" mass="49823">MTNLPPKRLLISRLELLLGLLALASVAALFVPADWLTRDYNLPITALKVDIYSDQALGGQSNVEWTNQEARAWQCTLKPGFADPFCSFLIHLVDKEGKGLDLSKYTNMAVHIKYTGPPKGLRIYLRNRSPNYYVLGNLNTTKYNTVELTNAELNKTTRFKLTDFGVADWWLASHSVPVEFSQPEFNDVVLFEIQTGTSLKDGTYNIELTEVSWSGPIVSQEILYRTIVILWAAVVFSLLIYRQVRLNIQLKQKAQQQEELININKLLNLQTQKFEELAKTDMLTGVANRLGVREYLFEGLNNWRNNQSPFSLILIDIDHFKLFNDTHGHDVGDKVLKAAAEIFRNSVRNTDLVARWGGEEFIVICPNTDTHQATTVAENLRARLASAEIFNGLKVTASFGVASMNTPSLEHLFKQADEALYSAKEAGRNKVVVSSTLANLPSL</sequence>
<dbReference type="SUPFAM" id="SSF55073">
    <property type="entry name" value="Nucleotide cyclase"/>
    <property type="match status" value="1"/>
</dbReference>
<dbReference type="InterPro" id="IPR043128">
    <property type="entry name" value="Rev_trsase/Diguanyl_cyclase"/>
</dbReference>
<dbReference type="CDD" id="cd01949">
    <property type="entry name" value="GGDEF"/>
    <property type="match status" value="1"/>
</dbReference>
<dbReference type="Gene3D" id="3.30.70.270">
    <property type="match status" value="1"/>
</dbReference>
<name>A0AAW7X3S6_9GAMM</name>
<dbReference type="PANTHER" id="PTHR45138">
    <property type="entry name" value="REGULATORY COMPONENTS OF SENSORY TRANSDUCTION SYSTEM"/>
    <property type="match status" value="1"/>
</dbReference>
<dbReference type="FunFam" id="3.30.70.270:FF:000001">
    <property type="entry name" value="Diguanylate cyclase domain protein"/>
    <property type="match status" value="1"/>
</dbReference>
<evidence type="ECO:0000256" key="2">
    <source>
        <dbReference type="ARBA" id="ARBA00012528"/>
    </source>
</evidence>
<protein>
    <recommendedName>
        <fullName evidence="2">diguanylate cyclase</fullName>
        <ecNumber evidence="2">2.7.7.65</ecNumber>
    </recommendedName>
</protein>
<dbReference type="RefSeq" id="WP_303492338.1">
    <property type="nucleotide sequence ID" value="NZ_JAUOPB010000005.1"/>
</dbReference>
<evidence type="ECO:0000256" key="1">
    <source>
        <dbReference type="ARBA" id="ARBA00001946"/>
    </source>
</evidence>
<dbReference type="AlphaFoldDB" id="A0AAW7X3S6"/>
<dbReference type="GO" id="GO:0052621">
    <property type="term" value="F:diguanylate cyclase activity"/>
    <property type="evidence" value="ECO:0007669"/>
    <property type="project" value="UniProtKB-EC"/>
</dbReference>